<dbReference type="RefSeq" id="WP_130480156.1">
    <property type="nucleotide sequence ID" value="NZ_SGWV01000007.1"/>
</dbReference>
<dbReference type="Pfam" id="PF25863">
    <property type="entry name" value="PglZ_C"/>
    <property type="match status" value="1"/>
</dbReference>
<evidence type="ECO:0000313" key="4">
    <source>
        <dbReference type="EMBL" id="RZS57947.1"/>
    </source>
</evidence>
<dbReference type="InterPro" id="IPR047992">
    <property type="entry name" value="BREX_PglZ"/>
</dbReference>
<dbReference type="Pfam" id="PF08665">
    <property type="entry name" value="PglZ"/>
    <property type="match status" value="1"/>
</dbReference>
<dbReference type="SUPFAM" id="SSF53649">
    <property type="entry name" value="Alkaline phosphatase-like"/>
    <property type="match status" value="1"/>
</dbReference>
<comment type="caution">
    <text evidence="4">The sequence shown here is derived from an EMBL/GenBank/DDBJ whole genome shotgun (WGS) entry which is preliminary data.</text>
</comment>
<dbReference type="InterPro" id="IPR017850">
    <property type="entry name" value="Alkaline_phosphatase_core_sf"/>
</dbReference>
<dbReference type="OrthoDB" id="6725302at2"/>
<gene>
    <name evidence="4" type="ORF">EV685_0221</name>
</gene>
<dbReference type="AlphaFoldDB" id="A0A4Q7LUP2"/>
<accession>A0A4Q7LUP2</accession>
<feature type="domain" description="Alkaline phosphatase-like protein PglZ C-terminal" evidence="3">
    <location>
        <begin position="808"/>
        <end position="909"/>
    </location>
</feature>
<reference evidence="4 5" key="1">
    <citation type="submission" date="2019-02" db="EMBL/GenBank/DDBJ databases">
        <title>Genomic Encyclopedia of Type Strains, Phase IV (KMG-IV): sequencing the most valuable type-strain genomes for metagenomic binning, comparative biology and taxonomic classification.</title>
        <authorList>
            <person name="Goeker M."/>
        </authorList>
    </citation>
    <scope>NUCLEOTIDE SEQUENCE [LARGE SCALE GENOMIC DNA]</scope>
    <source>
        <strain evidence="4 5">DSM 10617</strain>
    </source>
</reference>
<evidence type="ECO:0000259" key="2">
    <source>
        <dbReference type="Pfam" id="PF25862"/>
    </source>
</evidence>
<protein>
    <submittedName>
        <fullName evidence="4">PglZ domain-containing protein</fullName>
    </submittedName>
</protein>
<proteinExistence type="predicted"/>
<dbReference type="NCBIfam" id="NF033446">
    <property type="entry name" value="BREX_PglZ_2"/>
    <property type="match status" value="1"/>
</dbReference>
<dbReference type="InterPro" id="IPR058880">
    <property type="entry name" value="PglZ_N"/>
</dbReference>
<organism evidence="4 5">
    <name type="scientific">Sphaerotilus mobilis</name>
    <dbReference type="NCBI Taxonomy" id="47994"/>
    <lineage>
        <taxon>Bacteria</taxon>
        <taxon>Pseudomonadati</taxon>
        <taxon>Pseudomonadota</taxon>
        <taxon>Betaproteobacteria</taxon>
        <taxon>Burkholderiales</taxon>
        <taxon>Sphaerotilaceae</taxon>
        <taxon>Sphaerotilus</taxon>
    </lineage>
</organism>
<feature type="domain" description="Alkaline phosphatase-like protein PglZ second" evidence="1">
    <location>
        <begin position="175"/>
        <end position="316"/>
    </location>
</feature>
<keyword evidence="5" id="KW-1185">Reference proteome</keyword>
<evidence type="ECO:0000313" key="5">
    <source>
        <dbReference type="Proteomes" id="UP000293433"/>
    </source>
</evidence>
<evidence type="ECO:0000259" key="1">
    <source>
        <dbReference type="Pfam" id="PF25861"/>
    </source>
</evidence>
<name>A0A4Q7LUP2_9BURK</name>
<sequence>MNTLGLSASEAHITAQIDALMAKDPEVRTLAIRSARQLDWPPMLTRRDRRFELRWCESRLALREALLAQEETDADTRDGLVLLTPLGDQDVPADVIARLARGKVFQPQGWTIVRELFSAQGTDARLGEHDWMPQVLVDAARQGPYTPVTSGFLDADTAWREVLTRHLQLDSARPDIAMLLTWSLRPDANVRLSGLPDKARQATLGWMTRHAGPSGEMVLRCIDAGRLADVLPLGLVCGVVFAPEGEGEQSLSAAAVRLERYVGQQPIGIEPGRRWAADARQLVQTLSIDTCQGALDRADLILRDLHIAEHAHLSDLLPSGLEQRLARYAEALQAHLKRPSESTIAQVEDTCNSVLLHHLGTSHGLRMERVRMARRLARWWLRPAWAGPTDLDSLAAQQADDAAFVDWARSKLLGGDELASLSSAYAQLRARVQDRREANNQVFAASLSQALSSARGSTTRSIGLEDTLDRLVAPLARQHPVLLLVVDGLSLSIFRELFERIERQGWSERVRSDATRPHLGIAVLPTITMVSRTSLLTGRVSQGQQTLERQGFSTHGALVQSCTGRQKPRLFHKGDLSEDGHLATEVRQVIGDVAHRVVGVVYNAVDDHLSGPEQLQQRWRLEDLRLLLPMLQEAKAARRVLVVTADHGHVLEDGSRAVSTAGPADGDRWRTGRQASVPEELVLKGHRVRTPDGDDAVVTLWSEKARYTGRKNGYHGGASPAEVVVPMSVFAPFGLTLVDWQPAPPQQPEWWDLPGSAVAATPAKLSAKATGRRNPATPTAAPVPQATLFAADEAPVPVPAAEVAHAATSADWISNLLSTSVYASQRQLAARMAMPDDQMRRLLWALDERGGKLGKAALAQRMSLQEMRLAGFLSVARRLLNVDQAPVLSVDEDAGVVELNRELLMAQFQLDTPSRTRKGAP</sequence>
<dbReference type="InterPro" id="IPR058882">
    <property type="entry name" value="PglZ_C"/>
</dbReference>
<dbReference type="InterPro" id="IPR058881">
    <property type="entry name" value="PglZ_2nd"/>
</dbReference>
<feature type="domain" description="Alkaline phosphatase-like protein PglZ N-terminal" evidence="2">
    <location>
        <begin position="17"/>
        <end position="105"/>
    </location>
</feature>
<dbReference type="Proteomes" id="UP000293433">
    <property type="component" value="Unassembled WGS sequence"/>
</dbReference>
<dbReference type="Pfam" id="PF25861">
    <property type="entry name" value="PglZ_2nd"/>
    <property type="match status" value="1"/>
</dbReference>
<evidence type="ECO:0000259" key="3">
    <source>
        <dbReference type="Pfam" id="PF25863"/>
    </source>
</evidence>
<dbReference type="Pfam" id="PF25862">
    <property type="entry name" value="PglZ_1st"/>
    <property type="match status" value="1"/>
</dbReference>
<dbReference type="EMBL" id="SGWV01000007">
    <property type="protein sequence ID" value="RZS57947.1"/>
    <property type="molecule type" value="Genomic_DNA"/>
</dbReference>